<feature type="domain" description="CAAX prenyl protease 2/Lysostaphin resistance protein A-like" evidence="2">
    <location>
        <begin position="167"/>
        <end position="255"/>
    </location>
</feature>
<dbReference type="InterPro" id="IPR003675">
    <property type="entry name" value="Rce1/LyrA-like_dom"/>
</dbReference>
<dbReference type="GO" id="GO:0004175">
    <property type="term" value="F:endopeptidase activity"/>
    <property type="evidence" value="ECO:0007669"/>
    <property type="project" value="UniProtKB-ARBA"/>
</dbReference>
<evidence type="ECO:0000313" key="3">
    <source>
        <dbReference type="EMBL" id="OIQ68829.1"/>
    </source>
</evidence>
<dbReference type="PANTHER" id="PTHR36435">
    <property type="entry name" value="SLR1288 PROTEIN"/>
    <property type="match status" value="1"/>
</dbReference>
<protein>
    <submittedName>
        <fullName evidence="3">CAAX amino terminal protease self-immunity</fullName>
    </submittedName>
</protein>
<dbReference type="PANTHER" id="PTHR36435:SF1">
    <property type="entry name" value="CAAX AMINO TERMINAL PROTEASE FAMILY PROTEIN"/>
    <property type="match status" value="1"/>
</dbReference>
<keyword evidence="3" id="KW-0645">Protease</keyword>
<feature type="transmembrane region" description="Helical" evidence="1">
    <location>
        <begin position="66"/>
        <end position="85"/>
    </location>
</feature>
<keyword evidence="3" id="KW-0378">Hydrolase</keyword>
<dbReference type="GO" id="GO:0080120">
    <property type="term" value="P:CAAX-box protein maturation"/>
    <property type="evidence" value="ECO:0007669"/>
    <property type="project" value="UniProtKB-ARBA"/>
</dbReference>
<feature type="transmembrane region" description="Helical" evidence="1">
    <location>
        <begin position="278"/>
        <end position="298"/>
    </location>
</feature>
<reference evidence="3" key="1">
    <citation type="submission" date="2016-10" db="EMBL/GenBank/DDBJ databases">
        <title>Sequence of Gallionella enrichment culture.</title>
        <authorList>
            <person name="Poehlein A."/>
            <person name="Muehling M."/>
            <person name="Daniel R."/>
        </authorList>
    </citation>
    <scope>NUCLEOTIDE SEQUENCE</scope>
</reference>
<dbReference type="InterPro" id="IPR052710">
    <property type="entry name" value="CAAX_protease"/>
</dbReference>
<feature type="transmembrane region" description="Helical" evidence="1">
    <location>
        <begin position="202"/>
        <end position="220"/>
    </location>
</feature>
<feature type="transmembrane region" description="Helical" evidence="1">
    <location>
        <begin position="105"/>
        <end position="125"/>
    </location>
</feature>
<dbReference type="AlphaFoldDB" id="A0A1J5PYV6"/>
<keyword evidence="1" id="KW-0812">Transmembrane</keyword>
<gene>
    <name evidence="3" type="ORF">GALL_495750</name>
</gene>
<comment type="caution">
    <text evidence="3">The sequence shown here is derived from an EMBL/GenBank/DDBJ whole genome shotgun (WGS) entry which is preliminary data.</text>
</comment>
<dbReference type="EMBL" id="MLJW01005081">
    <property type="protein sequence ID" value="OIQ68829.1"/>
    <property type="molecule type" value="Genomic_DNA"/>
</dbReference>
<feature type="transmembrane region" description="Helical" evidence="1">
    <location>
        <begin position="164"/>
        <end position="182"/>
    </location>
</feature>
<feature type="transmembrane region" description="Helical" evidence="1">
    <location>
        <begin position="20"/>
        <end position="46"/>
    </location>
</feature>
<proteinExistence type="predicted"/>
<organism evidence="3">
    <name type="scientific">mine drainage metagenome</name>
    <dbReference type="NCBI Taxonomy" id="410659"/>
    <lineage>
        <taxon>unclassified sequences</taxon>
        <taxon>metagenomes</taxon>
        <taxon>ecological metagenomes</taxon>
    </lineage>
</organism>
<keyword evidence="1" id="KW-0472">Membrane</keyword>
<evidence type="ECO:0000259" key="2">
    <source>
        <dbReference type="Pfam" id="PF02517"/>
    </source>
</evidence>
<keyword evidence="1" id="KW-1133">Transmembrane helix</keyword>
<sequence>MINTPYKQLKNGANQLHPGLQLLIFVAIFIGTLLICNVALIGIYGINGIMDIASLNPSTPHLNNSLWVLQLVGTTLPIFVAPVFFAKVIVNDEHDYIKPGINFHWALLILVFLLMFLSNPTIELLSNINLKMKLPHYLKGLEDWMKDSENSAQKITGIMLRMNTIWDMLLDLLLIGLLTAIVEEFMFRGVIQTIFVRWTKNVHAAVWITAILFSAFHMEFYGFLPRLLLGVLFGYFVAWSGSIWPAVWAHFLNNGTDVVVTYFYQHKIIKDNPDDQHLFNYIGYVISAALLLLLMLIYRKLALEKRPFPEADGEELD</sequence>
<accession>A0A1J5PYV6</accession>
<dbReference type="Pfam" id="PF02517">
    <property type="entry name" value="Rce1-like"/>
    <property type="match status" value="1"/>
</dbReference>
<feature type="transmembrane region" description="Helical" evidence="1">
    <location>
        <begin position="227"/>
        <end position="247"/>
    </location>
</feature>
<evidence type="ECO:0000256" key="1">
    <source>
        <dbReference type="SAM" id="Phobius"/>
    </source>
</evidence>
<name>A0A1J5PYV6_9ZZZZ</name>
<dbReference type="GO" id="GO:0006508">
    <property type="term" value="P:proteolysis"/>
    <property type="evidence" value="ECO:0007669"/>
    <property type="project" value="UniProtKB-KW"/>
</dbReference>